<dbReference type="Proteomes" id="UP000541610">
    <property type="component" value="Unassembled WGS sequence"/>
</dbReference>
<dbReference type="Pfam" id="PF13359">
    <property type="entry name" value="DDE_Tnp_4"/>
    <property type="match status" value="1"/>
</dbReference>
<dbReference type="EMBL" id="JABANP010000507">
    <property type="protein sequence ID" value="KAF4681532.1"/>
    <property type="molecule type" value="Genomic_DNA"/>
</dbReference>
<comment type="caution">
    <text evidence="4">The sequence shown here is derived from an EMBL/GenBank/DDBJ whole genome shotgun (WGS) entry which is preliminary data.</text>
</comment>
<evidence type="ECO:0000313" key="4">
    <source>
        <dbReference type="EMBL" id="KAF4681532.1"/>
    </source>
</evidence>
<dbReference type="GO" id="GO:0046872">
    <property type="term" value="F:metal ion binding"/>
    <property type="evidence" value="ECO:0007669"/>
    <property type="project" value="UniProtKB-KW"/>
</dbReference>
<evidence type="ECO:0000256" key="2">
    <source>
        <dbReference type="ARBA" id="ARBA00022723"/>
    </source>
</evidence>
<gene>
    <name evidence="4" type="ORF">FOZ60_011968</name>
</gene>
<organism evidence="4 5">
    <name type="scientific">Perkinsus olseni</name>
    <name type="common">Perkinsus atlanticus</name>
    <dbReference type="NCBI Taxonomy" id="32597"/>
    <lineage>
        <taxon>Eukaryota</taxon>
        <taxon>Sar</taxon>
        <taxon>Alveolata</taxon>
        <taxon>Perkinsozoa</taxon>
        <taxon>Perkinsea</taxon>
        <taxon>Perkinsida</taxon>
        <taxon>Perkinsidae</taxon>
        <taxon>Perkinsus</taxon>
    </lineage>
</organism>
<dbReference type="AlphaFoldDB" id="A0A7J6NCB2"/>
<evidence type="ECO:0000256" key="1">
    <source>
        <dbReference type="ARBA" id="ARBA00001968"/>
    </source>
</evidence>
<dbReference type="InterPro" id="IPR027806">
    <property type="entry name" value="HARBI1_dom"/>
</dbReference>
<name>A0A7J6NCB2_PEROL</name>
<reference evidence="4 5" key="1">
    <citation type="submission" date="2020-04" db="EMBL/GenBank/DDBJ databases">
        <title>Perkinsus olseni comparative genomics.</title>
        <authorList>
            <person name="Bogema D.R."/>
        </authorList>
    </citation>
    <scope>NUCLEOTIDE SEQUENCE [LARGE SCALE GENOMIC DNA]</scope>
    <source>
        <strain evidence="4">00978-12</strain>
    </source>
</reference>
<sequence length="283" mass="33387">MSCTTFRKPLNRRSALKHRQARGSAAGEGASTRFSDMYGFIYGYEQRFVSWLWDKLREDLHLHPRYKKKHLLELLRVYKQNPDYHEYRTRLGGDDAAKMSDLEILLHGYLLKNPYIPQSLHDLPRIGGNGPFRNVVGHVDVFPIRIRRPTVDQDFYYQPEYKSHVIKVQAVVDISGRIVHISLPWIGARHDLYIYRKTLRCRVLKVPHRRRLMADLGYATGHNRDLRLITPHKRVKQQRLAPQQLMFNARHASVRSRVERAFGFLKRFDILYTRGLLLLRCCS</sequence>
<proteinExistence type="predicted"/>
<evidence type="ECO:0000259" key="3">
    <source>
        <dbReference type="Pfam" id="PF13359"/>
    </source>
</evidence>
<dbReference type="OrthoDB" id="776343at2759"/>
<protein>
    <recommendedName>
        <fullName evidence="3">DDE Tnp4 domain-containing protein</fullName>
    </recommendedName>
</protein>
<evidence type="ECO:0000313" key="5">
    <source>
        <dbReference type="Proteomes" id="UP000541610"/>
    </source>
</evidence>
<keyword evidence="2" id="KW-0479">Metal-binding</keyword>
<accession>A0A7J6NCB2</accession>
<comment type="cofactor">
    <cofactor evidence="1">
        <name>a divalent metal cation</name>
        <dbReference type="ChEBI" id="CHEBI:60240"/>
    </cofactor>
</comment>
<feature type="domain" description="DDE Tnp4" evidence="3">
    <location>
        <begin position="139"/>
        <end position="273"/>
    </location>
</feature>